<dbReference type="AlphaFoldDB" id="A0A1R2CHN6"/>
<protein>
    <recommendedName>
        <fullName evidence="7">Anaphase-promoting complex subunit 4 WD40 domain-containing protein</fullName>
    </recommendedName>
</protein>
<evidence type="ECO:0008006" key="7">
    <source>
        <dbReference type="Google" id="ProtNLM"/>
    </source>
</evidence>
<reference evidence="5 6" key="1">
    <citation type="submission" date="2016-11" db="EMBL/GenBank/DDBJ databases">
        <title>The macronuclear genome of Stentor coeruleus: a giant cell with tiny introns.</title>
        <authorList>
            <person name="Slabodnick M."/>
            <person name="Ruby J.G."/>
            <person name="Reiff S.B."/>
            <person name="Swart E.C."/>
            <person name="Gosai S."/>
            <person name="Prabakaran S."/>
            <person name="Witkowska E."/>
            <person name="Larue G.E."/>
            <person name="Fisher S."/>
            <person name="Freeman R.M."/>
            <person name="Gunawardena J."/>
            <person name="Chu W."/>
            <person name="Stover N.A."/>
            <person name="Gregory B.D."/>
            <person name="Nowacki M."/>
            <person name="Derisi J."/>
            <person name="Roy S.W."/>
            <person name="Marshall W.F."/>
            <person name="Sood P."/>
        </authorList>
    </citation>
    <scope>NUCLEOTIDE SEQUENCE [LARGE SCALE GENOMIC DNA]</scope>
    <source>
        <strain evidence="5">WM001</strain>
    </source>
</reference>
<comment type="caution">
    <text evidence="5">The sequence shown here is derived from an EMBL/GenBank/DDBJ whole genome shotgun (WGS) entry which is preliminary data.</text>
</comment>
<keyword evidence="3" id="KW-0677">Repeat</keyword>
<dbReference type="Gene3D" id="2.130.10.10">
    <property type="entry name" value="YVTN repeat-like/Quinoprotein amine dehydrogenase"/>
    <property type="match status" value="1"/>
</dbReference>
<proteinExistence type="predicted"/>
<dbReference type="EMBL" id="MPUH01000149">
    <property type="protein sequence ID" value="OMJ88511.1"/>
    <property type="molecule type" value="Genomic_DNA"/>
</dbReference>
<organism evidence="5 6">
    <name type="scientific">Stentor coeruleus</name>
    <dbReference type="NCBI Taxonomy" id="5963"/>
    <lineage>
        <taxon>Eukaryota</taxon>
        <taxon>Sar</taxon>
        <taxon>Alveolata</taxon>
        <taxon>Ciliophora</taxon>
        <taxon>Postciliodesmatophora</taxon>
        <taxon>Heterotrichea</taxon>
        <taxon>Heterotrichida</taxon>
        <taxon>Stentoridae</taxon>
        <taxon>Stentor</taxon>
    </lineage>
</organism>
<keyword evidence="2" id="KW-0853">WD repeat</keyword>
<keyword evidence="6" id="KW-1185">Reference proteome</keyword>
<dbReference type="Proteomes" id="UP000187209">
    <property type="component" value="Unassembled WGS sequence"/>
</dbReference>
<gene>
    <name evidence="5" type="ORF">SteCoe_9549</name>
</gene>
<dbReference type="PANTHER" id="PTHR44040:SF1">
    <property type="entry name" value="RETINOBLASTOMA-BINDING PROTEIN 5"/>
    <property type="match status" value="1"/>
</dbReference>
<dbReference type="GO" id="GO:0048188">
    <property type="term" value="C:Set1C/COMPASS complex"/>
    <property type="evidence" value="ECO:0007669"/>
    <property type="project" value="InterPro"/>
</dbReference>
<dbReference type="InterPro" id="IPR015943">
    <property type="entry name" value="WD40/YVTN_repeat-like_dom_sf"/>
</dbReference>
<dbReference type="SUPFAM" id="SSF50978">
    <property type="entry name" value="WD40 repeat-like"/>
    <property type="match status" value="1"/>
</dbReference>
<name>A0A1R2CHN6_9CILI</name>
<dbReference type="PANTHER" id="PTHR44040">
    <property type="entry name" value="RETINOBLASTOMA-BINDING PROTEIN 5"/>
    <property type="match status" value="1"/>
</dbReference>
<evidence type="ECO:0000313" key="6">
    <source>
        <dbReference type="Proteomes" id="UP000187209"/>
    </source>
</evidence>
<sequence>MERMNINLAKAERLQPYSCVEIISKGEGCCVSEFSPCGEYLVIGCNNGNILIYSFLSHSIVWRYKPSKPGRVLKAKWVHKEIFILTDANNFYILQIQGSEDSHTTFHFKATGMDIKNDYILVYGRCDIVLHNIKTNESVSLKQDQIAVEWFGCFNSDFIVLFASMNYIFYVLNYQCEVLYKQDVSEFFQAEVRELACNGNNLFLLSARDRALRVFELKKPYEFVRNKEIFDCIEKRRWVASCFFTVPNMETWFVLACPQETGSHSLQMFDTVEIESNVSLAKNMHSPLGAAAHICGSRNTHVYPIVSVITQAGACIIWCSGNFLKSQKWSTSLGIPNFVELQRGNTEYDEPEDQFDKDMSLAIELNFPSQNSDSICFRLDYSLSD</sequence>
<evidence type="ECO:0000256" key="1">
    <source>
        <dbReference type="ARBA" id="ARBA00004123"/>
    </source>
</evidence>
<evidence type="ECO:0000313" key="5">
    <source>
        <dbReference type="EMBL" id="OMJ88511.1"/>
    </source>
</evidence>
<dbReference type="InterPro" id="IPR037850">
    <property type="entry name" value="RBBP5/Swd1"/>
</dbReference>
<keyword evidence="4" id="KW-0539">Nucleus</keyword>
<evidence type="ECO:0000256" key="2">
    <source>
        <dbReference type="ARBA" id="ARBA00022574"/>
    </source>
</evidence>
<dbReference type="OrthoDB" id="196858at2759"/>
<accession>A0A1R2CHN6</accession>
<evidence type="ECO:0000256" key="4">
    <source>
        <dbReference type="ARBA" id="ARBA00023242"/>
    </source>
</evidence>
<evidence type="ECO:0000256" key="3">
    <source>
        <dbReference type="ARBA" id="ARBA00022737"/>
    </source>
</evidence>
<dbReference type="InterPro" id="IPR036322">
    <property type="entry name" value="WD40_repeat_dom_sf"/>
</dbReference>
<comment type="subcellular location">
    <subcellularLocation>
        <location evidence="1">Nucleus</location>
    </subcellularLocation>
</comment>